<dbReference type="AlphaFoldDB" id="A0A177EL10"/>
<dbReference type="InterPro" id="IPR036898">
    <property type="entry name" value="RNA_pol_Rpb7-like_N_sf"/>
</dbReference>
<dbReference type="InterPro" id="IPR012340">
    <property type="entry name" value="NA-bd_OB-fold"/>
</dbReference>
<evidence type="ECO:0000256" key="2">
    <source>
        <dbReference type="ARBA" id="ARBA00023163"/>
    </source>
</evidence>
<gene>
    <name evidence="3" type="ORF">NEDG_00144</name>
</gene>
<evidence type="ECO:0000256" key="1">
    <source>
        <dbReference type="ARBA" id="ARBA00022478"/>
    </source>
</evidence>
<dbReference type="SUPFAM" id="SSF88798">
    <property type="entry name" value="N-terminal, heterodimerisation domain of RBP7 (RpoE)"/>
    <property type="match status" value="1"/>
</dbReference>
<organism evidence="3 4">
    <name type="scientific">Nematocida displodere</name>
    <dbReference type="NCBI Taxonomy" id="1805483"/>
    <lineage>
        <taxon>Eukaryota</taxon>
        <taxon>Fungi</taxon>
        <taxon>Fungi incertae sedis</taxon>
        <taxon>Microsporidia</taxon>
        <taxon>Nematocida</taxon>
    </lineage>
</organism>
<proteinExistence type="predicted"/>
<comment type="caution">
    <text evidence="3">The sequence shown here is derived from an EMBL/GenBank/DDBJ whole genome shotgun (WGS) entry which is preliminary data.</text>
</comment>
<reference evidence="3 4" key="1">
    <citation type="submission" date="2016-02" db="EMBL/GenBank/DDBJ databases">
        <title>Discovery of a natural microsporidian pathogen with a broad tissue tropism in Caenorhabditis elegans.</title>
        <authorList>
            <person name="Luallen R.J."/>
            <person name="Reinke A.W."/>
            <person name="Tong L."/>
            <person name="Botts M.R."/>
            <person name="Felix M.-A."/>
            <person name="Troemel E.R."/>
        </authorList>
    </citation>
    <scope>NUCLEOTIDE SEQUENCE [LARGE SCALE GENOMIC DNA]</scope>
    <source>
        <strain evidence="3 4">JUm2807</strain>
    </source>
</reference>
<keyword evidence="4" id="KW-1185">Reference proteome</keyword>
<dbReference type="GO" id="GO:0000428">
    <property type="term" value="C:DNA-directed RNA polymerase complex"/>
    <property type="evidence" value="ECO:0007669"/>
    <property type="project" value="UniProtKB-KW"/>
</dbReference>
<dbReference type="OrthoDB" id="10256606at2759"/>
<dbReference type="STRING" id="1805483.A0A177EL10"/>
<keyword evidence="2" id="KW-0804">Transcription</keyword>
<dbReference type="GeneID" id="93646494"/>
<dbReference type="VEuPathDB" id="MicrosporidiaDB:NEDG_00144"/>
<evidence type="ECO:0000313" key="4">
    <source>
        <dbReference type="Proteomes" id="UP000185944"/>
    </source>
</evidence>
<dbReference type="RefSeq" id="XP_067545270.1">
    <property type="nucleotide sequence ID" value="XM_067687562.1"/>
</dbReference>
<evidence type="ECO:0000313" key="3">
    <source>
        <dbReference type="EMBL" id="OAG31669.1"/>
    </source>
</evidence>
<dbReference type="Proteomes" id="UP000185944">
    <property type="component" value="Unassembled WGS sequence"/>
</dbReference>
<protein>
    <submittedName>
        <fullName evidence="3">DNA-directed RNA polymerase III subunit RPC8</fullName>
    </submittedName>
</protein>
<sequence>MFVEVVQQERLSVSPKEVNLQNAVLETLRKHVPGHQVGCGGVSLFPLGIDAIDDIEIHDGMLYPLVTYRVVMYRAYVGEILMCEVEKQDTAGIFLVHALLPGIHIPSGQIPQPSELCTLPVRTSRVDLWCWKYNDVRLYVKAGEVCKVRVIKIGKEGTIYATIAGPGLGPLSWW</sequence>
<name>A0A177EL10_9MICR</name>
<dbReference type="Gene3D" id="2.40.50.140">
    <property type="entry name" value="Nucleic acid-binding proteins"/>
    <property type="match status" value="1"/>
</dbReference>
<keyword evidence="1 3" id="KW-0240">DNA-directed RNA polymerase</keyword>
<dbReference type="EMBL" id="LTDL01000014">
    <property type="protein sequence ID" value="OAG31669.1"/>
    <property type="molecule type" value="Genomic_DNA"/>
</dbReference>
<accession>A0A177EL10</accession>